<evidence type="ECO:0000256" key="5">
    <source>
        <dbReference type="SAM" id="MobiDB-lite"/>
    </source>
</evidence>
<dbReference type="Pfam" id="PF11732">
    <property type="entry name" value="Thoc2"/>
    <property type="match status" value="1"/>
</dbReference>
<dbReference type="InterPro" id="IPR021418">
    <property type="entry name" value="THO_THOC2_C"/>
</dbReference>
<feature type="domain" description="THO complex subunit 2 N-terminal" evidence="8">
    <location>
        <begin position="162"/>
        <end position="276"/>
    </location>
</feature>
<feature type="compositionally biased region" description="Polar residues" evidence="5">
    <location>
        <begin position="1381"/>
        <end position="1410"/>
    </location>
</feature>
<evidence type="ECO:0000259" key="7">
    <source>
        <dbReference type="Pfam" id="PF11732"/>
    </source>
</evidence>
<dbReference type="Proteomes" id="UP001341840">
    <property type="component" value="Unassembled WGS sequence"/>
</dbReference>
<feature type="compositionally biased region" description="Basic and acidic residues" evidence="5">
    <location>
        <begin position="1306"/>
        <end position="1325"/>
    </location>
</feature>
<feature type="region of interest" description="Disordered" evidence="5">
    <location>
        <begin position="469"/>
        <end position="491"/>
    </location>
</feature>
<dbReference type="InterPro" id="IPR032302">
    <property type="entry name" value="THOC2_N"/>
</dbReference>
<evidence type="ECO:0000259" key="6">
    <source>
        <dbReference type="Pfam" id="PF11262"/>
    </source>
</evidence>
<feature type="compositionally biased region" description="Basic and acidic residues" evidence="5">
    <location>
        <begin position="1367"/>
        <end position="1380"/>
    </location>
</feature>
<feature type="region of interest" description="Disordered" evidence="5">
    <location>
        <begin position="1248"/>
        <end position="1740"/>
    </location>
</feature>
<dbReference type="PANTHER" id="PTHR21597:SF0">
    <property type="entry name" value="THO COMPLEX SUBUNIT 2"/>
    <property type="match status" value="1"/>
</dbReference>
<comment type="similarity">
    <text evidence="2">Belongs to the THOC2 family.</text>
</comment>
<gene>
    <name evidence="9" type="ORF">PIB30_009501</name>
</gene>
<accession>A0ABU6Y3L1</accession>
<comment type="caution">
    <text evidence="9">The sequence shown here is derived from an EMBL/GenBank/DDBJ whole genome shotgun (WGS) entry which is preliminary data.</text>
</comment>
<sequence length="1792" mass="202378">MSLPPIECIYVTEDCIREWKSGNPALKVSEPVPSLRFLYELCWTMVRGELPFQKCKVALDSVIFSDRPPTEKLASNFADIVTQMAQDVSYSRLNPDHGFKPRNNLHGNNYHLLSPPGGGGRSKQWAAFIQCQESFDLGSLNWSVMIPLFFDILPRCYPISASARWLVESELVPVRLLQERCEEEFLGEAEMIKIKAQDLKGKEVRVNTRLLYQQTKFNLLREESEGYAKLITLLCRDSEAPTQKASAATIGIIKSLIGHFDLDPNRVFDIVLECFELQPDNSVFPELIPIFPKSHASQILGFKFQYYQRMEVSCPVPSGLYKLTALLVKQDFIDIDSIYAHLLPKDEDAFEHYNTFSSKRLDEANKIGRINLAATGKDLMDDEKQGDVTIDLFAAIDMETDAVEERKSELQNSQTLGLLIGFLSVDDWYHAHMLFDRLSPLNPVEHTQICESLFRLIEKTISSAYDVTRQAHHQNSGSSTGGSTDAMDVDNSSRRSSFIDLPKELFQMLACTGPYLYRDSILLQKVCRVLRSFYFSALELVSHGDSALNPQVHGIGNPHLHLKDARLRVEDALGACLLPSLQLIPANPAVGQEIWELMSLLPYEVRYRLYGEWEKDDERIPMLLAARQTAKLDTRRILKRLAKENLKQLGRMVAKLAHANPMTVLRTIVHQIEAYRDMITPVVDAFKYLTQLEYDILEYVVIERLALGGRDKLKDDGLNLSDWLQSLASFWGHLCKKYPSMELRGLFQYLVNQLKKGQGIELVLLQELIQQMANVQYTENLTEEQLDAMAGSDTLRYQATSFGVTRNNKALIKSTSRLRDALLPKDEPKLAIPLLLLIAQHRSLIVIDADAPYIKMVSEQFDRSHGTLLQYVEFLCSAVTPASNYAVLIPSLNDLVHLYHLDPEVAFLIYRPVMRLFKSQRSPDVCWPLDDNNCANDAPTESDRVDHSGSMVLDLGSARNPISWPYLLDTVKTMLPSKAWNSLSPDLYATFWGLTLYDLYVPKSRYESEIAKLHANLKSLEELSDNSSSAITKRKKEKERIQESLDQYEAGRLGRFLYETLKIAYYWKSDESIYERECGNMPGFAVYYRYPNSQRVTYGQFIKVHWKWSQRITRLLIQCLESSEYMEIRNSLIMLTKISGVFPVTRKSGINLEKRVAKIKNDEREDLKVLATGVAAALAARKPSWVTDEEFGMGYLELKPAPSMSKSSAGNSTTVQSGISLGVSQTESGSGKHLDTVNSVNSVKDLTKAKTADVKAERNDNTIAGKSDSGQAKLKGSSSLNGLDAPSTLPSAAVQSGGSKSIENQKQVEESVSRASEEHVARAAESRASGKRSAPASSHSKPSKQDPAKEDTRSGKAVSRASGSSSSDKDIQTHASEGRHTGSTNLSSVNANGNTVSASAKGSAPSTKAETSSELKAEMGVVRSKDDGNDFTDSVRGSSSRVVHSPRHDNTIVTLRSTDKAQKRASSAEEPDRLGKRRKAEAELRDFESEVRFSEREKLVDARLSDEKLGPDEPDKPRDRSIERYGRERSVERMQERGSERSFNRLPEKGKDDRSKDDRSKLRYTDVSIEKSHADDRFHGQSLPPPPPLPPNMVPQSVGGGRRDEDADRRYGATRHSQRLSPRHEEKERRRSEEAVVSQDDAKRRKEDDFRDRKRDEREALSLKVEERDREREREREKTNLLKEELDLNAASKRRKLKREHLPGGEPGEYSPVAPPPPPPGIGVSQAYDGRDRVDRKGPMIQHANYIDEPGLRIHGKEVANKLNRRDSDPMYDREWDDEKRQRADQKRRHRK</sequence>
<feature type="compositionally biased region" description="Basic and acidic residues" evidence="5">
    <location>
        <begin position="1457"/>
        <end position="1579"/>
    </location>
</feature>
<feature type="compositionally biased region" description="Low complexity" evidence="5">
    <location>
        <begin position="1355"/>
        <end position="1366"/>
    </location>
</feature>
<feature type="compositionally biased region" description="Basic and acidic residues" evidence="5">
    <location>
        <begin position="1343"/>
        <end position="1354"/>
    </location>
</feature>
<comment type="subcellular location">
    <subcellularLocation>
        <location evidence="1">Nucleus</location>
    </subcellularLocation>
</comment>
<evidence type="ECO:0000256" key="1">
    <source>
        <dbReference type="ARBA" id="ARBA00004123"/>
    </source>
</evidence>
<reference evidence="9 10" key="1">
    <citation type="journal article" date="2023" name="Plants (Basel)">
        <title>Bridging the Gap: Combining Genomics and Transcriptomics Approaches to Understand Stylosanthes scabra, an Orphan Legume from the Brazilian Caatinga.</title>
        <authorList>
            <person name="Ferreira-Neto J.R.C."/>
            <person name="da Silva M.D."/>
            <person name="Binneck E."/>
            <person name="de Melo N.F."/>
            <person name="da Silva R.H."/>
            <person name="de Melo A.L.T.M."/>
            <person name="Pandolfi V."/>
            <person name="Bustamante F.O."/>
            <person name="Brasileiro-Vidal A.C."/>
            <person name="Benko-Iseppon A.M."/>
        </authorList>
    </citation>
    <scope>NUCLEOTIDE SEQUENCE [LARGE SCALE GENOMIC DNA]</scope>
    <source>
        <tissue evidence="9">Leaves</tissue>
    </source>
</reference>
<keyword evidence="10" id="KW-1185">Reference proteome</keyword>
<feature type="compositionally biased region" description="Basic and acidic residues" evidence="5">
    <location>
        <begin position="1248"/>
        <end position="1260"/>
    </location>
</feature>
<feature type="compositionally biased region" description="Polar residues" evidence="5">
    <location>
        <begin position="1261"/>
        <end position="1281"/>
    </location>
</feature>
<evidence type="ECO:0000313" key="10">
    <source>
        <dbReference type="Proteomes" id="UP001341840"/>
    </source>
</evidence>
<dbReference type="InterPro" id="IPR040007">
    <property type="entry name" value="Tho2"/>
</dbReference>
<evidence type="ECO:0000256" key="2">
    <source>
        <dbReference type="ARBA" id="ARBA00007857"/>
    </source>
</evidence>
<dbReference type="PANTHER" id="PTHR21597">
    <property type="entry name" value="THO2 PROTEIN"/>
    <property type="match status" value="1"/>
</dbReference>
<evidence type="ECO:0000313" key="9">
    <source>
        <dbReference type="EMBL" id="MED6204496.1"/>
    </source>
</evidence>
<dbReference type="Pfam" id="PF16134">
    <property type="entry name" value="THOC2_N"/>
    <property type="match status" value="3"/>
</dbReference>
<feature type="domain" description="THO complex subunit 2 N-terminal" evidence="8">
    <location>
        <begin position="294"/>
        <end position="483"/>
    </location>
</feature>
<feature type="domain" description="THO complex subunit 2 N-terminal" evidence="8">
    <location>
        <begin position="499"/>
        <end position="651"/>
    </location>
</feature>
<keyword evidence="4" id="KW-0539">Nucleus</keyword>
<feature type="domain" description="THO complex subunitTHOC2 C-terminal" evidence="6">
    <location>
        <begin position="980"/>
        <end position="1046"/>
    </location>
</feature>
<feature type="domain" description="THO complex subunitTHOC2 N-terminal" evidence="7">
    <location>
        <begin position="653"/>
        <end position="728"/>
    </location>
</feature>
<evidence type="ECO:0000256" key="4">
    <source>
        <dbReference type="ARBA" id="ARBA00023242"/>
    </source>
</evidence>
<protein>
    <recommendedName>
        <fullName evidence="3">THO complex subunit 2</fullName>
    </recommendedName>
</protein>
<feature type="compositionally biased region" description="Low complexity" evidence="5">
    <location>
        <begin position="1434"/>
        <end position="1443"/>
    </location>
</feature>
<feature type="compositionally biased region" description="Basic and acidic residues" evidence="5">
    <location>
        <begin position="1758"/>
        <end position="1785"/>
    </location>
</feature>
<feature type="compositionally biased region" description="Polar residues" evidence="5">
    <location>
        <begin position="473"/>
        <end position="483"/>
    </location>
</feature>
<feature type="compositionally biased region" description="Basic and acidic residues" evidence="5">
    <location>
        <begin position="1411"/>
        <end position="1428"/>
    </location>
</feature>
<feature type="compositionally biased region" description="Basic and acidic residues" evidence="5">
    <location>
        <begin position="1622"/>
        <end position="1686"/>
    </location>
</feature>
<name>A0ABU6Y3L1_9FABA</name>
<evidence type="ECO:0000256" key="3">
    <source>
        <dbReference type="ARBA" id="ARBA00019596"/>
    </source>
</evidence>
<feature type="compositionally biased region" description="Basic and acidic residues" evidence="5">
    <location>
        <begin position="1601"/>
        <end position="1611"/>
    </location>
</feature>
<feature type="domain" description="THO complex subunitTHOC2 C-terminal" evidence="6">
    <location>
        <begin position="1047"/>
        <end position="1178"/>
    </location>
</feature>
<dbReference type="EMBL" id="JASCZI010241677">
    <property type="protein sequence ID" value="MED6204496.1"/>
    <property type="molecule type" value="Genomic_DNA"/>
</dbReference>
<dbReference type="InterPro" id="IPR021726">
    <property type="entry name" value="THO_THOC2_N"/>
</dbReference>
<feature type="compositionally biased region" description="Polar residues" evidence="5">
    <location>
        <begin position="1288"/>
        <end position="1305"/>
    </location>
</feature>
<feature type="region of interest" description="Disordered" evidence="5">
    <location>
        <begin position="1758"/>
        <end position="1792"/>
    </location>
</feature>
<evidence type="ECO:0000259" key="8">
    <source>
        <dbReference type="Pfam" id="PF16134"/>
    </source>
</evidence>
<feature type="compositionally biased region" description="Basic and acidic residues" evidence="5">
    <location>
        <begin position="1729"/>
        <end position="1738"/>
    </location>
</feature>
<feature type="compositionally biased region" description="Pro residues" evidence="5">
    <location>
        <begin position="1583"/>
        <end position="1593"/>
    </location>
</feature>
<organism evidence="9 10">
    <name type="scientific">Stylosanthes scabra</name>
    <dbReference type="NCBI Taxonomy" id="79078"/>
    <lineage>
        <taxon>Eukaryota</taxon>
        <taxon>Viridiplantae</taxon>
        <taxon>Streptophyta</taxon>
        <taxon>Embryophyta</taxon>
        <taxon>Tracheophyta</taxon>
        <taxon>Spermatophyta</taxon>
        <taxon>Magnoliopsida</taxon>
        <taxon>eudicotyledons</taxon>
        <taxon>Gunneridae</taxon>
        <taxon>Pentapetalae</taxon>
        <taxon>rosids</taxon>
        <taxon>fabids</taxon>
        <taxon>Fabales</taxon>
        <taxon>Fabaceae</taxon>
        <taxon>Papilionoideae</taxon>
        <taxon>50 kb inversion clade</taxon>
        <taxon>dalbergioids sensu lato</taxon>
        <taxon>Dalbergieae</taxon>
        <taxon>Pterocarpus clade</taxon>
        <taxon>Stylosanthes</taxon>
    </lineage>
</organism>
<dbReference type="Pfam" id="PF11262">
    <property type="entry name" value="Tho2"/>
    <property type="match status" value="2"/>
</dbReference>
<proteinExistence type="inferred from homology"/>